<evidence type="ECO:0000313" key="5">
    <source>
        <dbReference type="Proteomes" id="UP000292858"/>
    </source>
</evidence>
<dbReference type="InterPro" id="IPR006059">
    <property type="entry name" value="SBP"/>
</dbReference>
<dbReference type="PANTHER" id="PTHR43649">
    <property type="entry name" value="ARABINOSE-BINDING PROTEIN-RELATED"/>
    <property type="match status" value="1"/>
</dbReference>
<comment type="similarity">
    <text evidence="1">Belongs to the bacterial solute-binding protein 1 family.</text>
</comment>
<dbReference type="RefSeq" id="WP_130842298.1">
    <property type="nucleotide sequence ID" value="NZ_SIJL01000011.1"/>
</dbReference>
<proteinExistence type="inferred from homology"/>
<comment type="caution">
    <text evidence="4">The sequence shown here is derived from an EMBL/GenBank/DDBJ whole genome shotgun (WGS) entry which is preliminary data.</text>
</comment>
<dbReference type="SUPFAM" id="SSF53850">
    <property type="entry name" value="Periplasmic binding protein-like II"/>
    <property type="match status" value="1"/>
</dbReference>
<dbReference type="EMBL" id="SIJL01000011">
    <property type="protein sequence ID" value="TBH17508.1"/>
    <property type="molecule type" value="Genomic_DNA"/>
</dbReference>
<evidence type="ECO:0000256" key="1">
    <source>
        <dbReference type="ARBA" id="ARBA00008520"/>
    </source>
</evidence>
<dbReference type="OrthoDB" id="9798191at2"/>
<protein>
    <submittedName>
        <fullName evidence="4">Carbohydrate ABC transporter substrate-binding protein</fullName>
    </submittedName>
</protein>
<evidence type="ECO:0000256" key="2">
    <source>
        <dbReference type="ARBA" id="ARBA00022448"/>
    </source>
</evidence>
<accession>A0A4Q9B027</accession>
<dbReference type="InterPro" id="IPR050490">
    <property type="entry name" value="Bact_solute-bd_prot1"/>
</dbReference>
<keyword evidence="2" id="KW-0813">Transport</keyword>
<dbReference type="Gene3D" id="3.40.190.10">
    <property type="entry name" value="Periplasmic binding protein-like II"/>
    <property type="match status" value="1"/>
</dbReference>
<evidence type="ECO:0000256" key="3">
    <source>
        <dbReference type="SAM" id="SignalP"/>
    </source>
</evidence>
<dbReference type="AlphaFoldDB" id="A0A4Q9B027"/>
<reference evidence="4 5" key="1">
    <citation type="submission" date="2019-02" db="EMBL/GenBank/DDBJ databases">
        <title>Thermus sp. a novel from hot spring.</title>
        <authorList>
            <person name="Zhao Z."/>
        </authorList>
    </citation>
    <scope>NUCLEOTIDE SEQUENCE [LARGE SCALE GENOMIC DNA]</scope>
    <source>
        <strain evidence="4 5">CFH 72773T</strain>
    </source>
</reference>
<evidence type="ECO:0000313" key="4">
    <source>
        <dbReference type="EMBL" id="TBH17508.1"/>
    </source>
</evidence>
<keyword evidence="5" id="KW-1185">Reference proteome</keyword>
<feature type="signal peptide" evidence="3">
    <location>
        <begin position="1"/>
        <end position="17"/>
    </location>
</feature>
<dbReference type="Pfam" id="PF01547">
    <property type="entry name" value="SBP_bac_1"/>
    <property type="match status" value="1"/>
</dbReference>
<dbReference type="Proteomes" id="UP000292858">
    <property type="component" value="Unassembled WGS sequence"/>
</dbReference>
<name>A0A4Q9B027_9DEIN</name>
<keyword evidence="3" id="KW-0732">Signal</keyword>
<sequence>MRRLACFLVAALGLGFAQTLTVVGPWSGSEAEEFLPVLRAFQQQTGIRVEYQVRRAEDLAQILPAQFAARRTVGDVIFMWSWWIGQNARHAEDLRVQAQGVPFLLDTVRDGERVVGLPYVMFAKPGFWYRRSFFQRHGLSEPRSWEEFVALLDRIRALPGVRAPIASGNGVGWPLSDVVEHFLATYGGPEMNLALMGGRLRWQDPRVRQVFAQRLIPLLERRHFSDPIEWTQALQLWWRGDYGLFFMGNWITGMVEDPADLGVFPLPGARAVVGGADYLFVPSYSPNAEAAKRLVAFLVSREGVELRVRQGGKLSMRADVGPASYPPAEQALARALAGLRIIPDLDDTVGGAWQQAFWDQLKLLWVRPGALDDVLRTLDDRMPRR</sequence>
<dbReference type="PANTHER" id="PTHR43649:SF29">
    <property type="entry name" value="OSMOPROTECTIVE COMPOUNDS-BINDING PROTEIN GGTB"/>
    <property type="match status" value="1"/>
</dbReference>
<feature type="chain" id="PRO_5020427103" evidence="3">
    <location>
        <begin position="18"/>
        <end position="385"/>
    </location>
</feature>
<organism evidence="4 5">
    <name type="scientific">Thermus thermamylovorans</name>
    <dbReference type="NCBI Taxonomy" id="2509362"/>
    <lineage>
        <taxon>Bacteria</taxon>
        <taxon>Thermotogati</taxon>
        <taxon>Deinococcota</taxon>
        <taxon>Deinococci</taxon>
        <taxon>Thermales</taxon>
        <taxon>Thermaceae</taxon>
        <taxon>Thermus</taxon>
    </lineage>
</organism>
<gene>
    <name evidence="4" type="ORF">ETP66_08965</name>
</gene>